<dbReference type="PANTHER" id="PTHR37964:SF1">
    <property type="entry name" value="SUPPRESSOR-RELATED"/>
    <property type="match status" value="1"/>
</dbReference>
<sequence>MSTEIEMPILFEDSEEPIVVRDRDLILKFPILVRAIESEHPDWQTEECKVAVPLAIPFPKAIGDFLFAYARKYVKPNDDQDNVKIEDYQEANAKQLDELKLILEISNFMECTSFMHSIAFVIAKKLEEKKVEEIAEYFGVACNAEGHMFDERDGWVHPSTEVFDKN</sequence>
<keyword evidence="1" id="KW-1185">Reference proteome</keyword>
<protein>
    <submittedName>
        <fullName evidence="2">SKP1-like protein</fullName>
    </submittedName>
</protein>
<organism evidence="1 2">
    <name type="scientific">Caenorhabditis tropicalis</name>
    <dbReference type="NCBI Taxonomy" id="1561998"/>
    <lineage>
        <taxon>Eukaryota</taxon>
        <taxon>Metazoa</taxon>
        <taxon>Ecdysozoa</taxon>
        <taxon>Nematoda</taxon>
        <taxon>Chromadorea</taxon>
        <taxon>Rhabditida</taxon>
        <taxon>Rhabditina</taxon>
        <taxon>Rhabditomorpha</taxon>
        <taxon>Rhabditoidea</taxon>
        <taxon>Rhabditidae</taxon>
        <taxon>Peloderinae</taxon>
        <taxon>Caenorhabditis</taxon>
    </lineage>
</organism>
<dbReference type="Proteomes" id="UP000095282">
    <property type="component" value="Unplaced"/>
</dbReference>
<accession>A0A1I7V3C7</accession>
<dbReference type="STRING" id="1561998.A0A1I7V3C7"/>
<evidence type="ECO:0000313" key="1">
    <source>
        <dbReference type="Proteomes" id="UP000095282"/>
    </source>
</evidence>
<dbReference type="InterPro" id="IPR011333">
    <property type="entry name" value="SKP1/BTB/POZ_sf"/>
</dbReference>
<dbReference type="WBParaSite" id="Csp11.Scaffold630.g21973.t1">
    <property type="protein sequence ID" value="Csp11.Scaffold630.g21973.t1"/>
    <property type="gene ID" value="Csp11.Scaffold630.g21973"/>
</dbReference>
<dbReference type="PANTHER" id="PTHR37964">
    <property type="entry name" value="SUPPRESSOR"/>
    <property type="match status" value="1"/>
</dbReference>
<dbReference type="AlphaFoldDB" id="A0A1I7V3C7"/>
<name>A0A1I7V3C7_9PELO</name>
<proteinExistence type="predicted"/>
<evidence type="ECO:0000313" key="2">
    <source>
        <dbReference type="WBParaSite" id="Csp11.Scaffold630.g21973.t1"/>
    </source>
</evidence>
<dbReference type="eggNOG" id="ENOG502TI8J">
    <property type="taxonomic scope" value="Eukaryota"/>
</dbReference>
<dbReference type="Gene3D" id="3.30.710.10">
    <property type="entry name" value="Potassium Channel Kv1.1, Chain A"/>
    <property type="match status" value="1"/>
</dbReference>
<reference evidence="2" key="1">
    <citation type="submission" date="2016-11" db="UniProtKB">
        <authorList>
            <consortium name="WormBaseParasite"/>
        </authorList>
    </citation>
    <scope>IDENTIFICATION</scope>
</reference>